<dbReference type="EMBL" id="REGN01011316">
    <property type="protein sequence ID" value="RMZ97597.1"/>
    <property type="molecule type" value="Genomic_DNA"/>
</dbReference>
<sequence>MYKLVLNCTNLHYLFYFFRTNLKYFKGIVLVDLKIIFSLFSVLVKILVKAYFLIGRYSSYLERQKSCRDPDWRYPVPASLYGSLV</sequence>
<evidence type="ECO:0000313" key="3">
    <source>
        <dbReference type="Proteomes" id="UP000276133"/>
    </source>
</evidence>
<keyword evidence="1" id="KW-1133">Transmembrane helix</keyword>
<keyword evidence="3" id="KW-1185">Reference proteome</keyword>
<proteinExistence type="predicted"/>
<evidence type="ECO:0000313" key="2">
    <source>
        <dbReference type="EMBL" id="RMZ97597.1"/>
    </source>
</evidence>
<organism evidence="2 3">
    <name type="scientific">Brachionus plicatilis</name>
    <name type="common">Marine rotifer</name>
    <name type="synonym">Brachionus muelleri</name>
    <dbReference type="NCBI Taxonomy" id="10195"/>
    <lineage>
        <taxon>Eukaryota</taxon>
        <taxon>Metazoa</taxon>
        <taxon>Spiralia</taxon>
        <taxon>Gnathifera</taxon>
        <taxon>Rotifera</taxon>
        <taxon>Eurotatoria</taxon>
        <taxon>Monogononta</taxon>
        <taxon>Pseudotrocha</taxon>
        <taxon>Ploima</taxon>
        <taxon>Brachionidae</taxon>
        <taxon>Brachionus</taxon>
    </lineage>
</organism>
<keyword evidence="1" id="KW-0472">Membrane</keyword>
<evidence type="ECO:0000256" key="1">
    <source>
        <dbReference type="SAM" id="Phobius"/>
    </source>
</evidence>
<accession>A0A3M7PFW2</accession>
<protein>
    <submittedName>
        <fullName evidence="2">Uncharacterized protein</fullName>
    </submittedName>
</protein>
<name>A0A3M7PFW2_BRAPC</name>
<reference evidence="2 3" key="1">
    <citation type="journal article" date="2018" name="Sci. Rep.">
        <title>Genomic signatures of local adaptation to the degree of environmental predictability in rotifers.</title>
        <authorList>
            <person name="Franch-Gras L."/>
            <person name="Hahn C."/>
            <person name="Garcia-Roger E.M."/>
            <person name="Carmona M.J."/>
            <person name="Serra M."/>
            <person name="Gomez A."/>
        </authorList>
    </citation>
    <scope>NUCLEOTIDE SEQUENCE [LARGE SCALE GENOMIC DNA]</scope>
    <source>
        <strain evidence="2">HYR1</strain>
    </source>
</reference>
<feature type="transmembrane region" description="Helical" evidence="1">
    <location>
        <begin position="35"/>
        <end position="54"/>
    </location>
</feature>
<dbReference type="Proteomes" id="UP000276133">
    <property type="component" value="Unassembled WGS sequence"/>
</dbReference>
<comment type="caution">
    <text evidence="2">The sequence shown here is derived from an EMBL/GenBank/DDBJ whole genome shotgun (WGS) entry which is preliminary data.</text>
</comment>
<gene>
    <name evidence="2" type="ORF">BpHYR1_037419</name>
</gene>
<dbReference type="AlphaFoldDB" id="A0A3M7PFW2"/>
<keyword evidence="1" id="KW-0812">Transmembrane</keyword>